<feature type="signal peptide" evidence="3">
    <location>
        <begin position="1"/>
        <end position="19"/>
    </location>
</feature>
<evidence type="ECO:0000313" key="6">
    <source>
        <dbReference type="Proteomes" id="UP001521116"/>
    </source>
</evidence>
<comment type="similarity">
    <text evidence="1">Belongs to the peptidase S33 family.</text>
</comment>
<sequence>MDYFLRLVLFCFLAVPVFGFPLRTSNATSSNATASNVTPFKIHFSDEKVAEMLQLVELGKLPQPTYEGQHPGFGVTDEWLADAKQTWLNLDWDKKEEELNRVPQFMTTVEDQDGNDFRIHFAALLSENPTAQPLVLLHGWPALNHEECKGIHRKSTIDLTIGTDADDDVTVNMDFSVVTDTNVTSDPVEIQGLERATEFRANGSAYLREHATRPSTIGHVLASNPLALLAWLVPIDSPSG</sequence>
<dbReference type="PANTHER" id="PTHR21661:SF39">
    <property type="entry name" value="HYDROLASE, PUTATIVE (AFU_ORTHOLOGUE AFUA_3G08960)-RELATED"/>
    <property type="match status" value="1"/>
</dbReference>
<protein>
    <recommendedName>
        <fullName evidence="4">Epoxide hydrolase N-terminal domain-containing protein</fullName>
    </recommendedName>
</protein>
<evidence type="ECO:0000256" key="3">
    <source>
        <dbReference type="SAM" id="SignalP"/>
    </source>
</evidence>
<dbReference type="PANTHER" id="PTHR21661">
    <property type="entry name" value="EPOXIDE HYDROLASE 1-RELATED"/>
    <property type="match status" value="1"/>
</dbReference>
<accession>A0ABR3SSF1</accession>
<comment type="caution">
    <text evidence="5">The sequence shown here is derived from an EMBL/GenBank/DDBJ whole genome shotgun (WGS) entry which is preliminary data.</text>
</comment>
<keyword evidence="3" id="KW-0732">Signal</keyword>
<evidence type="ECO:0000256" key="2">
    <source>
        <dbReference type="ARBA" id="ARBA00022801"/>
    </source>
</evidence>
<evidence type="ECO:0000259" key="4">
    <source>
        <dbReference type="Pfam" id="PF06441"/>
    </source>
</evidence>
<dbReference type="InterPro" id="IPR029058">
    <property type="entry name" value="AB_hydrolase_fold"/>
</dbReference>
<feature type="domain" description="Epoxide hydrolase N-terminal" evidence="4">
    <location>
        <begin position="37"/>
        <end position="142"/>
    </location>
</feature>
<reference evidence="5 6" key="1">
    <citation type="submission" date="2024-02" db="EMBL/GenBank/DDBJ databases">
        <title>De novo assembly and annotation of 12 fungi associated with fruit tree decline syndrome in Ontario, Canada.</title>
        <authorList>
            <person name="Sulman M."/>
            <person name="Ellouze W."/>
            <person name="Ilyukhin E."/>
        </authorList>
    </citation>
    <scope>NUCLEOTIDE SEQUENCE [LARGE SCALE GENOMIC DNA]</scope>
    <source>
        <strain evidence="5 6">M1-105</strain>
    </source>
</reference>
<dbReference type="Pfam" id="PF06441">
    <property type="entry name" value="EHN"/>
    <property type="match status" value="1"/>
</dbReference>
<dbReference type="InterPro" id="IPR010497">
    <property type="entry name" value="Epoxide_hydro_N"/>
</dbReference>
<dbReference type="Proteomes" id="UP001521116">
    <property type="component" value="Unassembled WGS sequence"/>
</dbReference>
<evidence type="ECO:0000256" key="1">
    <source>
        <dbReference type="ARBA" id="ARBA00010088"/>
    </source>
</evidence>
<dbReference type="EMBL" id="JAJVDC020000062">
    <property type="protein sequence ID" value="KAL1628538.1"/>
    <property type="molecule type" value="Genomic_DNA"/>
</dbReference>
<feature type="chain" id="PRO_5046813179" description="Epoxide hydrolase N-terminal domain-containing protein" evidence="3">
    <location>
        <begin position="20"/>
        <end position="240"/>
    </location>
</feature>
<evidence type="ECO:0000313" key="5">
    <source>
        <dbReference type="EMBL" id="KAL1628538.1"/>
    </source>
</evidence>
<dbReference type="SUPFAM" id="SSF53474">
    <property type="entry name" value="alpha/beta-Hydrolases"/>
    <property type="match status" value="1"/>
</dbReference>
<proteinExistence type="inferred from homology"/>
<name>A0ABR3SSF1_9PEZI</name>
<gene>
    <name evidence="5" type="ORF">SLS56_005883</name>
</gene>
<keyword evidence="2" id="KW-0378">Hydrolase</keyword>
<organism evidence="5 6">
    <name type="scientific">Neofusicoccum ribis</name>
    <dbReference type="NCBI Taxonomy" id="45134"/>
    <lineage>
        <taxon>Eukaryota</taxon>
        <taxon>Fungi</taxon>
        <taxon>Dikarya</taxon>
        <taxon>Ascomycota</taxon>
        <taxon>Pezizomycotina</taxon>
        <taxon>Dothideomycetes</taxon>
        <taxon>Dothideomycetes incertae sedis</taxon>
        <taxon>Botryosphaeriales</taxon>
        <taxon>Botryosphaeriaceae</taxon>
        <taxon>Neofusicoccum</taxon>
    </lineage>
</organism>
<dbReference type="Gene3D" id="3.40.50.1820">
    <property type="entry name" value="alpha/beta hydrolase"/>
    <property type="match status" value="2"/>
</dbReference>
<keyword evidence="6" id="KW-1185">Reference proteome</keyword>